<keyword evidence="1" id="KW-1133">Transmembrane helix</keyword>
<dbReference type="KEGG" id="nph:NP_3366A"/>
<sequence length="312" mass="33885">MPDRTDVCVLLPTLNESETIGDVVGGFYDHGFEHVLVVDGDSTDGTRAIAREHGARVITQSGSGKGQAVREGVEQIDQPYVLMADGDGTYRPEDADKMLTPLFAGRAEHVIGDRFADMEAGAMTRLNAVGNRLINRLFATIHGRDLQDILSGYRAFTTQSFERSKLSADGFGIETELAVECVRRGVSTAVVPIRYEARPGGSETNLHPLKDGGRILLTLYRLARMNNPIFYFGSVAAVGTAGGVALGAFVGYRYLTAGVSHEVLALLAAFLVLLSVQLLMFGVLSDIIVSIHREQTRRLDDIADQLEEQNDE</sequence>
<keyword evidence="3" id="KW-0808">Transferase</keyword>
<proteinExistence type="predicted"/>
<reference evidence="3 4" key="1">
    <citation type="journal article" date="2005" name="Genome Res.">
        <title>Living with two extremes: conclusions from the genome sequence of Natronomonas pharaonis.</title>
        <authorList>
            <person name="Falb M."/>
            <person name="Pfeiffer F."/>
            <person name="Palm P."/>
            <person name="Rodewald K."/>
            <person name="Hickmann V."/>
            <person name="Tittor J."/>
            <person name="Oesterhelt D."/>
        </authorList>
    </citation>
    <scope>NUCLEOTIDE SEQUENCE [LARGE SCALE GENOMIC DNA]</scope>
    <source>
        <strain evidence="4">ATCC 35678 / DSM 2160 / CIP 103997 / JCM 8858 / NBRC 14720 / NCIMB 2260 / Gabara</strain>
    </source>
</reference>
<name>A0A1U7EX99_NATPD</name>
<feature type="transmembrane region" description="Helical" evidence="1">
    <location>
        <begin position="229"/>
        <end position="252"/>
    </location>
</feature>
<keyword evidence="3" id="KW-0328">Glycosyltransferase</keyword>
<dbReference type="GO" id="GO:0016757">
    <property type="term" value="F:glycosyltransferase activity"/>
    <property type="evidence" value="ECO:0007669"/>
    <property type="project" value="UniProtKB-KW"/>
</dbReference>
<gene>
    <name evidence="3" type="primary">aglJ2</name>
    <name evidence="3" type="synonym">gtl6</name>
    <name evidence="3" type="ordered locus">NP_3366A</name>
</gene>
<evidence type="ECO:0000256" key="1">
    <source>
        <dbReference type="SAM" id="Phobius"/>
    </source>
</evidence>
<evidence type="ECO:0000313" key="3">
    <source>
        <dbReference type="EMBL" id="CAI49774.2"/>
    </source>
</evidence>
<dbReference type="CDD" id="cd04179">
    <property type="entry name" value="DPM_DPG-synthase_like"/>
    <property type="match status" value="1"/>
</dbReference>
<dbReference type="eggNOG" id="arCOG00894">
    <property type="taxonomic scope" value="Archaea"/>
</dbReference>
<dbReference type="InterPro" id="IPR001173">
    <property type="entry name" value="Glyco_trans_2-like"/>
</dbReference>
<dbReference type="EnsemblBacteria" id="CAI49774">
    <property type="protein sequence ID" value="CAI49774"/>
    <property type="gene ID" value="NP_3366A"/>
</dbReference>
<dbReference type="Proteomes" id="UP000002698">
    <property type="component" value="Chromosome"/>
</dbReference>
<dbReference type="NCBIfam" id="TIGR04182">
    <property type="entry name" value="glyco_TIGR04182"/>
    <property type="match status" value="1"/>
</dbReference>
<dbReference type="Pfam" id="PF00535">
    <property type="entry name" value="Glycos_transf_2"/>
    <property type="match status" value="1"/>
</dbReference>
<evidence type="ECO:0000313" key="4">
    <source>
        <dbReference type="Proteomes" id="UP000002698"/>
    </source>
</evidence>
<dbReference type="InterPro" id="IPR026456">
    <property type="entry name" value="GCTrfase_AglJ"/>
</dbReference>
<dbReference type="EMBL" id="CR936257">
    <property type="protein sequence ID" value="CAI49774.2"/>
    <property type="molecule type" value="Genomic_DNA"/>
</dbReference>
<keyword evidence="1" id="KW-0472">Membrane</keyword>
<dbReference type="InterPro" id="IPR029044">
    <property type="entry name" value="Nucleotide-diphossugar_trans"/>
</dbReference>
<feature type="domain" description="Glycosyltransferase 2-like" evidence="2">
    <location>
        <begin position="8"/>
        <end position="125"/>
    </location>
</feature>
<dbReference type="PANTHER" id="PTHR48090:SF7">
    <property type="entry name" value="RFBJ PROTEIN"/>
    <property type="match status" value="1"/>
</dbReference>
<accession>A0A1U7EX99</accession>
<dbReference type="HOGENOM" id="CLU_033536_7_3_2"/>
<feature type="transmembrane region" description="Helical" evidence="1">
    <location>
        <begin position="264"/>
        <end position="289"/>
    </location>
</feature>
<dbReference type="AlphaFoldDB" id="A0A1U7EX99"/>
<dbReference type="PANTHER" id="PTHR48090">
    <property type="entry name" value="UNDECAPRENYL-PHOSPHATE 4-DEOXY-4-FORMAMIDO-L-ARABINOSE TRANSFERASE-RELATED"/>
    <property type="match status" value="1"/>
</dbReference>
<keyword evidence="1" id="KW-0812">Transmembrane</keyword>
<keyword evidence="4" id="KW-1185">Reference proteome</keyword>
<dbReference type="InterPro" id="IPR050256">
    <property type="entry name" value="Glycosyltransferase_2"/>
</dbReference>
<dbReference type="SUPFAM" id="SSF53448">
    <property type="entry name" value="Nucleotide-diphospho-sugar transferases"/>
    <property type="match status" value="1"/>
</dbReference>
<dbReference type="STRING" id="348780.NP_3366A"/>
<dbReference type="EC" id="2.4.1.-" evidence="3"/>
<evidence type="ECO:0000259" key="2">
    <source>
        <dbReference type="Pfam" id="PF00535"/>
    </source>
</evidence>
<organism evidence="3 4">
    <name type="scientific">Natronomonas pharaonis (strain ATCC 35678 / DSM 2160 / CIP 103997 / JCM 8858 / NBRC 14720 / NCIMB 2260 / Gabara)</name>
    <name type="common">Halobacterium pharaonis</name>
    <dbReference type="NCBI Taxonomy" id="348780"/>
    <lineage>
        <taxon>Archaea</taxon>
        <taxon>Methanobacteriati</taxon>
        <taxon>Methanobacteriota</taxon>
        <taxon>Stenosarchaea group</taxon>
        <taxon>Halobacteria</taxon>
        <taxon>Halobacteriales</taxon>
        <taxon>Natronomonadaceae</taxon>
        <taxon>Natronomonas</taxon>
    </lineage>
</organism>
<dbReference type="Gene3D" id="3.90.550.10">
    <property type="entry name" value="Spore Coat Polysaccharide Biosynthesis Protein SpsA, Chain A"/>
    <property type="match status" value="1"/>
</dbReference>
<protein>
    <submittedName>
        <fullName evidence="3">Dolichyl-phosphate hexosyltransferase AglJ</fullName>
        <ecNumber evidence="3">2.4.1.-</ecNumber>
    </submittedName>
</protein>